<evidence type="ECO:0000313" key="10">
    <source>
        <dbReference type="Proteomes" id="UP000430508"/>
    </source>
</evidence>
<comment type="function">
    <text evidence="7">Plays a role in the regulation of phosphate uptake.</text>
</comment>
<evidence type="ECO:0000313" key="9">
    <source>
        <dbReference type="EMBL" id="QHA01647.1"/>
    </source>
</evidence>
<protein>
    <recommendedName>
        <fullName evidence="7">Phosphate-specific transport system accessory protein PhoU</fullName>
    </recommendedName>
</protein>
<dbReference type="GO" id="GO:0045936">
    <property type="term" value="P:negative regulation of phosphate metabolic process"/>
    <property type="evidence" value="ECO:0007669"/>
    <property type="project" value="InterPro"/>
</dbReference>
<dbReference type="GO" id="GO:0005737">
    <property type="term" value="C:cytoplasm"/>
    <property type="evidence" value="ECO:0007669"/>
    <property type="project" value="UniProtKB-SubCell"/>
</dbReference>
<dbReference type="Gene3D" id="1.20.58.220">
    <property type="entry name" value="Phosphate transport system protein phou homolog 2, domain 2"/>
    <property type="match status" value="1"/>
</dbReference>
<comment type="similarity">
    <text evidence="2 7">Belongs to the PhoU family.</text>
</comment>
<accession>A0A857DL15</accession>
<dbReference type="SUPFAM" id="SSF109755">
    <property type="entry name" value="PhoU-like"/>
    <property type="match status" value="1"/>
</dbReference>
<keyword evidence="4 7" id="KW-0813">Transport</keyword>
<dbReference type="GO" id="GO:0030643">
    <property type="term" value="P:intracellular phosphate ion homeostasis"/>
    <property type="evidence" value="ECO:0007669"/>
    <property type="project" value="InterPro"/>
</dbReference>
<dbReference type="InterPro" id="IPR026022">
    <property type="entry name" value="PhoU_dom"/>
</dbReference>
<evidence type="ECO:0000259" key="8">
    <source>
        <dbReference type="Pfam" id="PF01895"/>
    </source>
</evidence>
<organism evidence="9 10">
    <name type="scientific">Dehalobacter restrictus</name>
    <dbReference type="NCBI Taxonomy" id="55583"/>
    <lineage>
        <taxon>Bacteria</taxon>
        <taxon>Bacillati</taxon>
        <taxon>Bacillota</taxon>
        <taxon>Clostridia</taxon>
        <taxon>Eubacteriales</taxon>
        <taxon>Desulfitobacteriaceae</taxon>
        <taxon>Dehalobacter</taxon>
    </lineage>
</organism>
<dbReference type="PANTHER" id="PTHR42930:SF3">
    <property type="entry name" value="PHOSPHATE-SPECIFIC TRANSPORT SYSTEM ACCESSORY PROTEIN PHOU"/>
    <property type="match status" value="1"/>
</dbReference>
<gene>
    <name evidence="9" type="primary">phoU</name>
    <name evidence="9" type="ORF">GQ588_13855</name>
</gene>
<comment type="subcellular location">
    <subcellularLocation>
        <location evidence="1 7">Cytoplasm</location>
    </subcellularLocation>
</comment>
<dbReference type="InterPro" id="IPR038078">
    <property type="entry name" value="PhoU-like_sf"/>
</dbReference>
<dbReference type="PIRSF" id="PIRSF003107">
    <property type="entry name" value="PhoU"/>
    <property type="match status" value="1"/>
</dbReference>
<dbReference type="RefSeq" id="WP_019224619.1">
    <property type="nucleotide sequence ID" value="NZ_CP046996.1"/>
</dbReference>
<evidence type="ECO:0000256" key="6">
    <source>
        <dbReference type="ARBA" id="ARBA00022592"/>
    </source>
</evidence>
<dbReference type="InterPro" id="IPR028366">
    <property type="entry name" value="PhoU"/>
</dbReference>
<evidence type="ECO:0000256" key="3">
    <source>
        <dbReference type="ARBA" id="ARBA00011738"/>
    </source>
</evidence>
<dbReference type="AlphaFoldDB" id="A0A857DL15"/>
<evidence type="ECO:0000256" key="5">
    <source>
        <dbReference type="ARBA" id="ARBA00022490"/>
    </source>
</evidence>
<dbReference type="Proteomes" id="UP000430508">
    <property type="component" value="Chromosome"/>
</dbReference>
<evidence type="ECO:0000256" key="2">
    <source>
        <dbReference type="ARBA" id="ARBA00008107"/>
    </source>
</evidence>
<evidence type="ECO:0000256" key="4">
    <source>
        <dbReference type="ARBA" id="ARBA00022448"/>
    </source>
</evidence>
<keyword evidence="6 7" id="KW-0592">Phosphate transport</keyword>
<evidence type="ECO:0000256" key="1">
    <source>
        <dbReference type="ARBA" id="ARBA00004496"/>
    </source>
</evidence>
<dbReference type="GO" id="GO:0006817">
    <property type="term" value="P:phosphate ion transport"/>
    <property type="evidence" value="ECO:0007669"/>
    <property type="project" value="UniProtKB-KW"/>
</dbReference>
<dbReference type="EMBL" id="CP046996">
    <property type="protein sequence ID" value="QHA01647.1"/>
    <property type="molecule type" value="Genomic_DNA"/>
</dbReference>
<evidence type="ECO:0000256" key="7">
    <source>
        <dbReference type="PIRNR" id="PIRNR003107"/>
    </source>
</evidence>
<dbReference type="Pfam" id="PF01895">
    <property type="entry name" value="PhoU"/>
    <property type="match status" value="2"/>
</dbReference>
<dbReference type="PANTHER" id="PTHR42930">
    <property type="entry name" value="PHOSPHATE-SPECIFIC TRANSPORT SYSTEM ACCESSORY PROTEIN PHOU"/>
    <property type="match status" value="1"/>
</dbReference>
<sequence length="225" mass="25377">MTRNSFATSLEELSHDVLMMGNLVENVISSAMKSLEERDLKLAEKVLADDDIVDNFQLEIEDKCLTMLALQQPMAGDLRTIGTALKIVTDLERIADHAVDIAEVTIKLSDEPLVKPLVDIPKMAKLAREMLRDSIIAYTNKDLKMAQSLAVKEKEVDQLYRLVYEDLLHLMQKDQKNISQGINLLLVALSLERVADHVTNLGEWTIYLASGKRKDLNDDNLVDME</sequence>
<proteinExistence type="inferred from homology"/>
<feature type="domain" description="PhoU" evidence="8">
    <location>
        <begin position="120"/>
        <end position="205"/>
    </location>
</feature>
<dbReference type="NCBIfam" id="TIGR02135">
    <property type="entry name" value="phoU_full"/>
    <property type="match status" value="1"/>
</dbReference>
<feature type="domain" description="PhoU" evidence="8">
    <location>
        <begin position="20"/>
        <end position="104"/>
    </location>
</feature>
<comment type="subunit">
    <text evidence="3 7">Homodimer.</text>
</comment>
<name>A0A857DL15_9FIRM</name>
<dbReference type="FunFam" id="1.20.58.220:FF:000004">
    <property type="entry name" value="Phosphate-specific transport system accessory protein PhoU"/>
    <property type="match status" value="1"/>
</dbReference>
<reference evidence="9 10" key="1">
    <citation type="submission" date="2019-12" db="EMBL/GenBank/DDBJ databases">
        <title>Sequence classification of anaerobic respiratory reductive dehalogenases: First we see many, then we see few.</title>
        <authorList>
            <person name="Molenda O."/>
            <person name="Puentes Jacome L.A."/>
            <person name="Cao X."/>
            <person name="Nesbo C.L."/>
            <person name="Tang S."/>
            <person name="Morson N."/>
            <person name="Patron J."/>
            <person name="Lomheim L."/>
            <person name="Wishart D.S."/>
            <person name="Edwards E.A."/>
        </authorList>
    </citation>
    <scope>NUCLEOTIDE SEQUENCE [LARGE SCALE GENOMIC DNA]</scope>
    <source>
        <strain evidence="9 10">12DCA</strain>
    </source>
</reference>
<keyword evidence="5 7" id="KW-0963">Cytoplasm</keyword>